<dbReference type="GO" id="GO:0016491">
    <property type="term" value="F:oxidoreductase activity"/>
    <property type="evidence" value="ECO:0007669"/>
    <property type="project" value="UniProtKB-KW"/>
</dbReference>
<protein>
    <submittedName>
        <fullName evidence="3">Short-chain dehydrogenase/reductase SDR</fullName>
    </submittedName>
</protein>
<gene>
    <name evidence="3" type="ORF">TQ33_0409</name>
</gene>
<reference evidence="3 4" key="1">
    <citation type="submission" date="2015-02" db="EMBL/GenBank/DDBJ databases">
        <title>Complete genome sequence of Kangiella geojedonensis strain YCS-5T.</title>
        <authorList>
            <person name="Kim K.M."/>
        </authorList>
    </citation>
    <scope>NUCLEOTIDE SEQUENCE [LARGE SCALE GENOMIC DNA]</scope>
    <source>
        <strain evidence="3 4">YCS-5</strain>
    </source>
</reference>
<evidence type="ECO:0000256" key="2">
    <source>
        <dbReference type="ARBA" id="ARBA00023002"/>
    </source>
</evidence>
<dbReference type="PANTHER" id="PTHR43639:SF1">
    <property type="entry name" value="SHORT-CHAIN DEHYDROGENASE_REDUCTASE FAMILY PROTEIN"/>
    <property type="match status" value="1"/>
</dbReference>
<sequence>MTRRTALITGGAIRVGKAIALALAEQGYDIAIHYNRSSHEAVQTAEEVKKFGVNAKLYQANLSEPEQCRELIERVFKENDLSVLVNSAAVFPETDSVMEGLAEWDSVMNLNLRAPLELSKAFVDNTPLSGHIINILDARINRPSGDHLVYRLSKSGLWHLTEALAQDLAPNIQVNGLALGAIMPPPGASQDHFERMAEKIPLARTGSPKAVGEAVAFLVGQEFVTGVVLPIDGGEFL</sequence>
<dbReference type="HOGENOM" id="CLU_010194_1_3_6"/>
<evidence type="ECO:0000256" key="1">
    <source>
        <dbReference type="ARBA" id="ARBA00006484"/>
    </source>
</evidence>
<dbReference type="Gene3D" id="3.40.50.720">
    <property type="entry name" value="NAD(P)-binding Rossmann-like Domain"/>
    <property type="match status" value="1"/>
</dbReference>
<organism evidence="3 4">
    <name type="scientific">Kangiella geojedonensis</name>
    <dbReference type="NCBI Taxonomy" id="914150"/>
    <lineage>
        <taxon>Bacteria</taxon>
        <taxon>Pseudomonadati</taxon>
        <taxon>Pseudomonadota</taxon>
        <taxon>Gammaproteobacteria</taxon>
        <taxon>Kangiellales</taxon>
        <taxon>Kangiellaceae</taxon>
        <taxon>Kangiella</taxon>
    </lineage>
</organism>
<dbReference type="EMBL" id="CP010975">
    <property type="protein sequence ID" value="AKE51395.1"/>
    <property type="molecule type" value="Genomic_DNA"/>
</dbReference>
<name>A0A0F6TP56_9GAMM</name>
<dbReference type="PANTHER" id="PTHR43639">
    <property type="entry name" value="OXIDOREDUCTASE, SHORT-CHAIN DEHYDROGENASE/REDUCTASE FAMILY (AFU_ORTHOLOGUE AFUA_5G02870)"/>
    <property type="match status" value="1"/>
</dbReference>
<evidence type="ECO:0000313" key="4">
    <source>
        <dbReference type="Proteomes" id="UP000034071"/>
    </source>
</evidence>
<dbReference type="SUPFAM" id="SSF51735">
    <property type="entry name" value="NAD(P)-binding Rossmann-fold domains"/>
    <property type="match status" value="1"/>
</dbReference>
<accession>A0A0F6TP56</accession>
<dbReference type="OrthoDB" id="9793499at2"/>
<dbReference type="RefSeq" id="WP_046560592.1">
    <property type="nucleotide sequence ID" value="NZ_CP010975.1"/>
</dbReference>
<keyword evidence="2" id="KW-0560">Oxidoreductase</keyword>
<dbReference type="KEGG" id="kge:TQ33_0409"/>
<dbReference type="STRING" id="914150.TQ33_0409"/>
<dbReference type="InterPro" id="IPR002347">
    <property type="entry name" value="SDR_fam"/>
</dbReference>
<keyword evidence="4" id="KW-1185">Reference proteome</keyword>
<dbReference type="PRINTS" id="PR00080">
    <property type="entry name" value="SDRFAMILY"/>
</dbReference>
<comment type="similarity">
    <text evidence="1">Belongs to the short-chain dehydrogenases/reductases (SDR) family.</text>
</comment>
<dbReference type="InterPro" id="IPR036291">
    <property type="entry name" value="NAD(P)-bd_dom_sf"/>
</dbReference>
<evidence type="ECO:0000313" key="3">
    <source>
        <dbReference type="EMBL" id="AKE51395.1"/>
    </source>
</evidence>
<proteinExistence type="inferred from homology"/>
<dbReference type="Proteomes" id="UP000034071">
    <property type="component" value="Chromosome"/>
</dbReference>
<dbReference type="PRINTS" id="PR00081">
    <property type="entry name" value="GDHRDH"/>
</dbReference>
<dbReference type="AlphaFoldDB" id="A0A0F6TP56"/>
<dbReference type="Pfam" id="PF13561">
    <property type="entry name" value="adh_short_C2"/>
    <property type="match status" value="1"/>
</dbReference>